<evidence type="ECO:0000313" key="2">
    <source>
        <dbReference type="Proteomes" id="UP000001823"/>
    </source>
</evidence>
<dbReference type="AlphaFoldDB" id="A0A0H2YUP1"/>
<sequence length="190" mass="22082">MENKISLVYENGEFTVYINDEVVTVNKYMDNAIEKFTQTVHNNATPKSIKWESIEEDLKGIDLKDLEINSEFKTLTYKDMKYFYSTDKIFNMHGGRMQQLLGGYQLFSFIVKMISEKHLEDYLEVLNFCEDILRCKVTYRTPGSNFIVGSPAFNYGSASYDFATGKVNKGASIEKMSFEDFKKYIFDIIK</sequence>
<dbReference type="PaxDb" id="195103-CPF_1344"/>
<accession>A0A0H2YUP1</accession>
<dbReference type="EMBL" id="CP000246">
    <property type="protein sequence ID" value="ABG84819.1"/>
    <property type="molecule type" value="Genomic_DNA"/>
</dbReference>
<reference evidence="1 2" key="1">
    <citation type="journal article" date="2006" name="Genome Res.">
        <title>Skewed genomic variability in strains of the toxigenic bacterial pathogen, Clostridium perfringens.</title>
        <authorList>
            <person name="Myers G.S."/>
            <person name="Rasko D.A."/>
            <person name="Cheung J.K."/>
            <person name="Ravel J."/>
            <person name="Seshadri R."/>
            <person name="Deboy R.T."/>
            <person name="Ren Q."/>
            <person name="Varga J."/>
            <person name="Awad M.M."/>
            <person name="Brinkac L.M."/>
            <person name="Daugherty S.C."/>
            <person name="Haft D.H."/>
            <person name="Dodson R.J."/>
            <person name="Madupu R."/>
            <person name="Nelson W.C."/>
            <person name="Rosovitz M.J."/>
            <person name="Sullivan S.A."/>
            <person name="Khouri H."/>
            <person name="Dimitrov G.I."/>
            <person name="Watkins K.L."/>
            <person name="Mulligan S."/>
            <person name="Benton J."/>
            <person name="Radune D."/>
            <person name="Fisher D.J."/>
            <person name="Atkins H.S."/>
            <person name="Hiscox T."/>
            <person name="Jost B.H."/>
            <person name="Billington S.J."/>
            <person name="Songer J.G."/>
            <person name="McClane B.A."/>
            <person name="Titball R.W."/>
            <person name="Rood J.I."/>
            <person name="Melville S.B."/>
            <person name="Paulsen I.T."/>
        </authorList>
    </citation>
    <scope>NUCLEOTIDE SEQUENCE [LARGE SCALE GENOMIC DNA]</scope>
    <source>
        <strain evidence="2">ATCC 13124 / DSM 756 / JCM 1290 / NCIMB 6125 / NCTC 8237 / S 107 / Type A</strain>
    </source>
</reference>
<dbReference type="RefSeq" id="WP_003449367.1">
    <property type="nucleotide sequence ID" value="NC_008261.1"/>
</dbReference>
<evidence type="ECO:0000313" key="1">
    <source>
        <dbReference type="EMBL" id="ABG84819.1"/>
    </source>
</evidence>
<dbReference type="GeneID" id="93002343"/>
<protein>
    <submittedName>
        <fullName evidence="1">Uncharacterized protein</fullName>
    </submittedName>
</protein>
<gene>
    <name evidence="1" type="ordered locus">CPF_1344</name>
</gene>
<keyword evidence="2" id="KW-1185">Reference proteome</keyword>
<dbReference type="HOGENOM" id="CLU_1425720_0_0_9"/>
<dbReference type="eggNOG" id="ENOG50327CM">
    <property type="taxonomic scope" value="Bacteria"/>
</dbReference>
<dbReference type="Proteomes" id="UP000001823">
    <property type="component" value="Chromosome"/>
</dbReference>
<dbReference type="STRING" id="195103.CPF_1344"/>
<name>A0A0H2YUP1_CLOP1</name>
<dbReference type="KEGG" id="cpf:CPF_1344"/>
<organism evidence="1 2">
    <name type="scientific">Clostridium perfringens (strain ATCC 13124 / DSM 756 / JCM 1290 / NCIMB 6125 / NCTC 8237 / Type A)</name>
    <dbReference type="NCBI Taxonomy" id="195103"/>
    <lineage>
        <taxon>Bacteria</taxon>
        <taxon>Bacillati</taxon>
        <taxon>Bacillota</taxon>
        <taxon>Clostridia</taxon>
        <taxon>Eubacteriales</taxon>
        <taxon>Clostridiaceae</taxon>
        <taxon>Clostridium</taxon>
    </lineage>
</organism>
<proteinExistence type="predicted"/>